<accession>A0ABU3SKW8</accession>
<name>A0ABU3SKW8_9MICO</name>
<evidence type="ECO:0000313" key="2">
    <source>
        <dbReference type="Proteomes" id="UP001261125"/>
    </source>
</evidence>
<reference evidence="1 2" key="1">
    <citation type="submission" date="2023-09" db="EMBL/GenBank/DDBJ databases">
        <title>Microbacterium fusihabitans sp. nov., Microbacterium phycihabitans sp. nov., and Microbacterium cervinum sp. nov., isolated from dried seaweeds of beach.</title>
        <authorList>
            <person name="Lee S.D."/>
        </authorList>
    </citation>
    <scope>NUCLEOTIDE SEQUENCE [LARGE SCALE GENOMIC DNA]</scope>
    <source>
        <strain evidence="1 2">KSW2-29</strain>
    </source>
</reference>
<keyword evidence="2" id="KW-1185">Reference proteome</keyword>
<protein>
    <recommendedName>
        <fullName evidence="3">ESX-1 secretion-associated protein</fullName>
    </recommendedName>
</protein>
<comment type="caution">
    <text evidence="1">The sequence shown here is derived from an EMBL/GenBank/DDBJ whole genome shotgun (WGS) entry which is preliminary data.</text>
</comment>
<gene>
    <name evidence="1" type="ORF">RWH44_07040</name>
</gene>
<organism evidence="1 2">
    <name type="scientific">Microbacterium phycohabitans</name>
    <dbReference type="NCBI Taxonomy" id="3075993"/>
    <lineage>
        <taxon>Bacteria</taxon>
        <taxon>Bacillati</taxon>
        <taxon>Actinomycetota</taxon>
        <taxon>Actinomycetes</taxon>
        <taxon>Micrococcales</taxon>
        <taxon>Microbacteriaceae</taxon>
        <taxon>Microbacterium</taxon>
    </lineage>
</organism>
<sequence>MSADLIQVDPDLLRQHAQKITALSHDIGDATSAAAHVALGGRAFGIMCSFAAPPTTLLGLGAVNAVSAVQRALIRAATAATQMADDFENIENRFVQELETLRAEIDGGVYV</sequence>
<dbReference type="EMBL" id="JAWDIT010000002">
    <property type="protein sequence ID" value="MDU0345459.1"/>
    <property type="molecule type" value="Genomic_DNA"/>
</dbReference>
<dbReference type="Proteomes" id="UP001261125">
    <property type="component" value="Unassembled WGS sequence"/>
</dbReference>
<evidence type="ECO:0000313" key="1">
    <source>
        <dbReference type="EMBL" id="MDU0345459.1"/>
    </source>
</evidence>
<dbReference type="RefSeq" id="WP_298870071.1">
    <property type="nucleotide sequence ID" value="NZ_JAWDIT010000002.1"/>
</dbReference>
<proteinExistence type="predicted"/>
<evidence type="ECO:0008006" key="3">
    <source>
        <dbReference type="Google" id="ProtNLM"/>
    </source>
</evidence>